<feature type="transmembrane region" description="Helical" evidence="1">
    <location>
        <begin position="283"/>
        <end position="305"/>
    </location>
</feature>
<keyword evidence="2" id="KW-0732">Signal</keyword>
<gene>
    <name evidence="4" type="ORF">M0H32_09565</name>
</gene>
<name>A0ABT0GSJ8_9HYPH</name>
<reference evidence="4" key="1">
    <citation type="submission" date="2022-04" db="EMBL/GenBank/DDBJ databases">
        <title>Roseibium sp. CAU 1639 isolated from mud.</title>
        <authorList>
            <person name="Kim W."/>
        </authorList>
    </citation>
    <scope>NUCLEOTIDE SEQUENCE</scope>
    <source>
        <strain evidence="4">CAU 1639</strain>
    </source>
</reference>
<dbReference type="RefSeq" id="WP_248153353.1">
    <property type="nucleotide sequence ID" value="NZ_JALNMJ010000005.1"/>
</dbReference>
<dbReference type="Pfam" id="PF14378">
    <property type="entry name" value="PAP2_3"/>
    <property type="match status" value="1"/>
</dbReference>
<feature type="transmembrane region" description="Helical" evidence="1">
    <location>
        <begin position="193"/>
        <end position="212"/>
    </location>
</feature>
<evidence type="ECO:0000313" key="5">
    <source>
        <dbReference type="Proteomes" id="UP001431221"/>
    </source>
</evidence>
<evidence type="ECO:0000256" key="2">
    <source>
        <dbReference type="SAM" id="SignalP"/>
    </source>
</evidence>
<keyword evidence="1" id="KW-0472">Membrane</keyword>
<feature type="signal peptide" evidence="2">
    <location>
        <begin position="1"/>
        <end position="26"/>
    </location>
</feature>
<feature type="transmembrane region" description="Helical" evidence="1">
    <location>
        <begin position="68"/>
        <end position="91"/>
    </location>
</feature>
<comment type="caution">
    <text evidence="4">The sequence shown here is derived from an EMBL/GenBank/DDBJ whole genome shotgun (WGS) entry which is preliminary data.</text>
</comment>
<feature type="transmembrane region" description="Helical" evidence="1">
    <location>
        <begin position="127"/>
        <end position="147"/>
    </location>
</feature>
<dbReference type="InterPro" id="IPR026841">
    <property type="entry name" value="Aur1/Ipt1"/>
</dbReference>
<feature type="transmembrane region" description="Helical" evidence="1">
    <location>
        <begin position="97"/>
        <end position="115"/>
    </location>
</feature>
<dbReference type="EMBL" id="JALNMJ010000005">
    <property type="protein sequence ID" value="MCK7612407.1"/>
    <property type="molecule type" value="Genomic_DNA"/>
</dbReference>
<keyword evidence="1" id="KW-1133">Transmembrane helix</keyword>
<accession>A0ABT0GSJ8</accession>
<keyword evidence="1" id="KW-0812">Transmembrane</keyword>
<feature type="transmembrane region" description="Helical" evidence="1">
    <location>
        <begin position="338"/>
        <end position="358"/>
    </location>
</feature>
<evidence type="ECO:0000256" key="1">
    <source>
        <dbReference type="SAM" id="Phobius"/>
    </source>
</evidence>
<dbReference type="PROSITE" id="PS51257">
    <property type="entry name" value="PROKAR_LIPOPROTEIN"/>
    <property type="match status" value="1"/>
</dbReference>
<proteinExistence type="predicted"/>
<feature type="transmembrane region" description="Helical" evidence="1">
    <location>
        <begin position="224"/>
        <end position="246"/>
    </location>
</feature>
<feature type="chain" id="PRO_5045091204" evidence="2">
    <location>
        <begin position="27"/>
        <end position="369"/>
    </location>
</feature>
<feature type="domain" description="Inositolphosphotransferase Aur1/Ipt1" evidence="3">
    <location>
        <begin position="165"/>
        <end position="348"/>
    </location>
</feature>
<evidence type="ECO:0000259" key="3">
    <source>
        <dbReference type="Pfam" id="PF14378"/>
    </source>
</evidence>
<protein>
    <submittedName>
        <fullName evidence="4">Phosphatase PAP2 family protein</fullName>
    </submittedName>
</protein>
<evidence type="ECO:0000313" key="4">
    <source>
        <dbReference type="EMBL" id="MCK7612407.1"/>
    </source>
</evidence>
<sequence length="369" mass="39822">MQKHFIKALNCILAANPFFFSCSAFDMTISTRFSFGKESSAFSPVSPPIAANLPGHGQRRQLAFPGTLNWFLFSAVALTTFCLGAFLRVSIPLVSTLPYVLIVLTCLLLEAYVGLRSSFSAIQRERLQLLLKGVVFIFLALATLRVFNHLTMSLALPLADPILDAWDKSLGLDWLGYFGFVQSHPVLAMILKIAYVAFDGASLLGFIALIFMGRTARARYFCEIFLITATLSTAIALFFPALAAVAHHFGPIDQIAGFGKAPGVYHLKQLMALREAEFPSINLVSAAGLATFPSFHTAGGILLIAGFFRTPLSGLVTSFSLVMIASVPVFGGHYFVDVIAGTALAVTVSILIACRPCYKGLFGADPAHH</sequence>
<organism evidence="4 5">
    <name type="scientific">Roseibium sediminicola</name>
    <dbReference type="NCBI Taxonomy" id="2933272"/>
    <lineage>
        <taxon>Bacteria</taxon>
        <taxon>Pseudomonadati</taxon>
        <taxon>Pseudomonadota</taxon>
        <taxon>Alphaproteobacteria</taxon>
        <taxon>Hyphomicrobiales</taxon>
        <taxon>Stappiaceae</taxon>
        <taxon>Roseibium</taxon>
    </lineage>
</organism>
<dbReference type="Proteomes" id="UP001431221">
    <property type="component" value="Unassembled WGS sequence"/>
</dbReference>
<keyword evidence="5" id="KW-1185">Reference proteome</keyword>
<feature type="transmembrane region" description="Helical" evidence="1">
    <location>
        <begin position="312"/>
        <end position="332"/>
    </location>
</feature>